<dbReference type="EMBL" id="FNUJ01000002">
    <property type="protein sequence ID" value="SEF24578.1"/>
    <property type="molecule type" value="Genomic_DNA"/>
</dbReference>
<sequence>MALSTACTVWQVRLVDDDRYRVRYCCRGGPAGTFDLVLPRWSPAFADLSPNDDAGLALAAAGLILDGVLRADLSLPPESDLETLARTDPEFVPELRRRLGAVPQLS</sequence>
<evidence type="ECO:0000313" key="1">
    <source>
        <dbReference type="EMBL" id="SEF24578.1"/>
    </source>
</evidence>
<gene>
    <name evidence="1" type="ORF">SAMN05421837_102774</name>
</gene>
<proteinExistence type="predicted"/>
<dbReference type="RefSeq" id="WP_167379555.1">
    <property type="nucleotide sequence ID" value="NZ_FNUJ01000002.1"/>
</dbReference>
<evidence type="ECO:0000313" key="2">
    <source>
        <dbReference type="Proteomes" id="UP000198878"/>
    </source>
</evidence>
<reference evidence="2" key="1">
    <citation type="submission" date="2016-10" db="EMBL/GenBank/DDBJ databases">
        <authorList>
            <person name="Varghese N."/>
            <person name="Submissions S."/>
        </authorList>
    </citation>
    <scope>NUCLEOTIDE SEQUENCE [LARGE SCALE GENOMIC DNA]</scope>
    <source>
        <strain evidence="2">DSM 44654</strain>
    </source>
</reference>
<dbReference type="AlphaFoldDB" id="A0A1H5QGR7"/>
<dbReference type="Proteomes" id="UP000198878">
    <property type="component" value="Unassembled WGS sequence"/>
</dbReference>
<dbReference type="STRING" id="218821.SAMN05421837_102774"/>
<organism evidence="1 2">
    <name type="scientific">Amycolatopsis pretoriensis</name>
    <dbReference type="NCBI Taxonomy" id="218821"/>
    <lineage>
        <taxon>Bacteria</taxon>
        <taxon>Bacillati</taxon>
        <taxon>Actinomycetota</taxon>
        <taxon>Actinomycetes</taxon>
        <taxon>Pseudonocardiales</taxon>
        <taxon>Pseudonocardiaceae</taxon>
        <taxon>Amycolatopsis</taxon>
    </lineage>
</organism>
<accession>A0A1H5QGR7</accession>
<protein>
    <submittedName>
        <fullName evidence="1">Uncharacterized protein</fullName>
    </submittedName>
</protein>
<name>A0A1H5QGR7_9PSEU</name>
<keyword evidence="2" id="KW-1185">Reference proteome</keyword>